<organism evidence="5 6">
    <name type="scientific">Novipirellula galeiformis</name>
    <dbReference type="NCBI Taxonomy" id="2528004"/>
    <lineage>
        <taxon>Bacteria</taxon>
        <taxon>Pseudomonadati</taxon>
        <taxon>Planctomycetota</taxon>
        <taxon>Planctomycetia</taxon>
        <taxon>Pirellulales</taxon>
        <taxon>Pirellulaceae</taxon>
        <taxon>Novipirellula</taxon>
    </lineage>
</organism>
<accession>A0A5C6CIJ6</accession>
<dbReference type="PANTHER" id="PTHR19328">
    <property type="entry name" value="HEDGEHOG-INTERACTING PROTEIN"/>
    <property type="match status" value="1"/>
</dbReference>
<feature type="domain" description="Calx-beta" evidence="4">
    <location>
        <begin position="484"/>
        <end position="582"/>
    </location>
</feature>
<dbReference type="InterPro" id="IPR013320">
    <property type="entry name" value="ConA-like_dom_sf"/>
</dbReference>
<gene>
    <name evidence="5" type="primary">yliI_2</name>
    <name evidence="5" type="ORF">Pla52o_27160</name>
</gene>
<dbReference type="GO" id="GO:0016491">
    <property type="term" value="F:oxidoreductase activity"/>
    <property type="evidence" value="ECO:0007669"/>
    <property type="project" value="UniProtKB-KW"/>
</dbReference>
<dbReference type="RefSeq" id="WP_146594943.1">
    <property type="nucleotide sequence ID" value="NZ_SJPT01000004.1"/>
</dbReference>
<reference evidence="5 6" key="1">
    <citation type="submission" date="2019-02" db="EMBL/GenBank/DDBJ databases">
        <title>Deep-cultivation of Planctomycetes and their phenomic and genomic characterization uncovers novel biology.</title>
        <authorList>
            <person name="Wiegand S."/>
            <person name="Jogler M."/>
            <person name="Boedeker C."/>
            <person name="Pinto D."/>
            <person name="Vollmers J."/>
            <person name="Rivas-Marin E."/>
            <person name="Kohn T."/>
            <person name="Peeters S.H."/>
            <person name="Heuer A."/>
            <person name="Rast P."/>
            <person name="Oberbeckmann S."/>
            <person name="Bunk B."/>
            <person name="Jeske O."/>
            <person name="Meyerdierks A."/>
            <person name="Storesund J.E."/>
            <person name="Kallscheuer N."/>
            <person name="Luecker S."/>
            <person name="Lage O.M."/>
            <person name="Pohl T."/>
            <person name="Merkel B.J."/>
            <person name="Hornburger P."/>
            <person name="Mueller R.-W."/>
            <person name="Bruemmer F."/>
            <person name="Labrenz M."/>
            <person name="Spormann A.M."/>
            <person name="Op Den Camp H."/>
            <person name="Overmann J."/>
            <person name="Amann R."/>
            <person name="Jetten M.S.M."/>
            <person name="Mascher T."/>
            <person name="Medema M.H."/>
            <person name="Devos D.P."/>
            <person name="Kaster A.-K."/>
            <person name="Ovreas L."/>
            <person name="Rohde M."/>
            <person name="Galperin M.Y."/>
            <person name="Jogler C."/>
        </authorList>
    </citation>
    <scope>NUCLEOTIDE SEQUENCE [LARGE SCALE GENOMIC DNA]</scope>
    <source>
        <strain evidence="5 6">Pla52o</strain>
    </source>
</reference>
<keyword evidence="2" id="KW-0677">Repeat</keyword>
<evidence type="ECO:0000313" key="6">
    <source>
        <dbReference type="Proteomes" id="UP000316304"/>
    </source>
</evidence>
<dbReference type="InterPro" id="IPR003644">
    <property type="entry name" value="Calx_beta"/>
</dbReference>
<dbReference type="InterPro" id="IPR011041">
    <property type="entry name" value="Quinoprot_gluc/sorb_DH_b-prop"/>
</dbReference>
<dbReference type="Gene3D" id="2.60.40.2030">
    <property type="match status" value="1"/>
</dbReference>
<evidence type="ECO:0000256" key="2">
    <source>
        <dbReference type="ARBA" id="ARBA00022737"/>
    </source>
</evidence>
<dbReference type="GO" id="GO:0007154">
    <property type="term" value="P:cell communication"/>
    <property type="evidence" value="ECO:0007669"/>
    <property type="project" value="InterPro"/>
</dbReference>
<dbReference type="CDD" id="cd01951">
    <property type="entry name" value="lectin_L-type"/>
    <property type="match status" value="1"/>
</dbReference>
<dbReference type="Gene3D" id="2.60.120.200">
    <property type="match status" value="1"/>
</dbReference>
<comment type="caution">
    <text evidence="5">The sequence shown here is derived from an EMBL/GenBank/DDBJ whole genome shotgun (WGS) entry which is preliminary data.</text>
</comment>
<dbReference type="InterPro" id="IPR053786">
    <property type="entry name" value="LEPRxLL_CS"/>
</dbReference>
<dbReference type="Gene3D" id="2.60.60.40">
    <property type="match status" value="2"/>
</dbReference>
<keyword evidence="6" id="KW-1185">Reference proteome</keyword>
<keyword evidence="5" id="KW-0560">Oxidoreductase</keyword>
<evidence type="ECO:0000256" key="1">
    <source>
        <dbReference type="ARBA" id="ARBA00022729"/>
    </source>
</evidence>
<dbReference type="GO" id="GO:0016020">
    <property type="term" value="C:membrane"/>
    <property type="evidence" value="ECO:0007669"/>
    <property type="project" value="InterPro"/>
</dbReference>
<dbReference type="OrthoDB" id="9770043at2"/>
<dbReference type="Pfam" id="PF07995">
    <property type="entry name" value="GSDH"/>
    <property type="match status" value="2"/>
</dbReference>
<dbReference type="NCBIfam" id="NF012209">
    <property type="entry name" value="LEPR-8K"/>
    <property type="match status" value="1"/>
</dbReference>
<dbReference type="GO" id="GO:0030246">
    <property type="term" value="F:carbohydrate binding"/>
    <property type="evidence" value="ECO:0007669"/>
    <property type="project" value="InterPro"/>
</dbReference>
<dbReference type="InterPro" id="IPR011042">
    <property type="entry name" value="6-blade_b-propeller_TolB-like"/>
</dbReference>
<dbReference type="Gene3D" id="2.120.10.30">
    <property type="entry name" value="TolB, C-terminal domain"/>
    <property type="match status" value="1"/>
</dbReference>
<dbReference type="EC" id="1.1.5.-" evidence="5"/>
<dbReference type="EMBL" id="SJPT01000004">
    <property type="protein sequence ID" value="TWU23181.1"/>
    <property type="molecule type" value="Genomic_DNA"/>
</dbReference>
<dbReference type="InterPro" id="IPR012938">
    <property type="entry name" value="Glc/Sorbosone_DH"/>
</dbReference>
<evidence type="ECO:0000256" key="3">
    <source>
        <dbReference type="ARBA" id="ARBA00022837"/>
    </source>
</evidence>
<dbReference type="Proteomes" id="UP000316304">
    <property type="component" value="Unassembled WGS sequence"/>
</dbReference>
<dbReference type="PANTHER" id="PTHR19328:SF13">
    <property type="entry name" value="HIPL1 PROTEIN"/>
    <property type="match status" value="1"/>
</dbReference>
<proteinExistence type="predicted"/>
<dbReference type="InterPro" id="IPR001220">
    <property type="entry name" value="Legume_lectin_dom"/>
</dbReference>
<evidence type="ECO:0000313" key="5">
    <source>
        <dbReference type="EMBL" id="TWU23181.1"/>
    </source>
</evidence>
<dbReference type="Pfam" id="PF16841">
    <property type="entry name" value="CBM60"/>
    <property type="match status" value="2"/>
</dbReference>
<dbReference type="SUPFAM" id="SSF50952">
    <property type="entry name" value="Soluble quinoprotein glucose dehydrogenase"/>
    <property type="match status" value="1"/>
</dbReference>
<sequence>MSLIQKRSRSNRQNLHWSIAPLEQRLLLAGDAGVAVAEAIPAEVAAPAPPHSLTTTHQSASVDPDQAVATAVHLVFVDAAVEDLDTLIDAIESPFEIVLLSPDSSGVAQITDAMANHASVASIHLIGHGRAGAIMLGNEMIDEATLLSHAAELHRWSESLTKEADILLYGCETGAQQEGANFIKRLARLTGADVAASSDTTGHRSKGGNWELERSVGMIDSPLPFANEFRNTYDAILPVTIRAAGTTNEEQMLLQIDGVTVATYDNVGGNASNDTFVNYTYNEDGINPNQVRIVFTNDLYDPANGIDRNLRVDSINIDGVTYQTEDPSVFSTGVWLPEDGIEPGYRTSEYLASNGYFQYAGESNNEGSLIEIRAMGQEGTEQFDLQIDGQTVASYDATTSFDFYQFRSGTTVTADQIRVVFKNDFYDPANGIDANLTVDYISIDSSRFETEAPTVYSTGVWKEADGIAPGFREDETLATNGYFQYAEQSTTNPGVIALDTSVIQVNEAAGSVTIQVNRTTGSDGIVSVDYQTLGNTAEDGIDFQGQSGTLTFADGQTTASVVVPIIADTLTEGNESFSFAIDNIQGGATILAPRTATITIRDDQLPNYPSFVGATGLELNGDASINGSALRLTGAQELVAGTAFYQSPLPLGADTSFVTSFQFQLTGGNATAGADGFTFALQNAANGANTVGNEGGGLGIDGVSNSVAIKFDTYQNPGDPNDNHVGIVVNGNVGAALNNRSAAFDLNSGNVLTAWIEYNGFTNEMDVFLSDDVTQPDTPMVSAVIDLPSLIGSQAYVGFTAATGDLTNVHEIMNWQFTTDVPEPNDPPPTGNTLVTQTVLSGLVKPTSLDWTPDGRNLYVSQQDGIVRVARDGVLLATPTLDFTAHVNGTSDRGLLDIAVHPDLEANPYLYLLYTYDPPEVYQHLNDELARPDGIGNRAARMTRVTLDAATDYTTIIADSEIVLLGTNSVWDNFNAFVNSTTDFDEPPAGILPDGSNLRDFIATDSQSHTIGSIEFGTDGALYVSIGDGTSYNRVDPRTVRVQDIDNLSGKILRVDPLTGAGLADNPFFNGDPDANRSKVYQYGMRNPFRIALDSQTNQLYVGDVGWTSWEEINSAEPGANFGWPYYEGGSGVSNRTNSYQDLPEAQAFYASGEPVVASLFALNHAATGINAIVLGDVYHGDAYPEEYEGDLFFNDLGQGIVRNINFDASGAITSVDTFTTGANVVVQIATGLDGNLYFVDLDDGIIGRWVFV</sequence>
<keyword evidence="3" id="KW-0106">Calcium</keyword>
<dbReference type="Pfam" id="PF03160">
    <property type="entry name" value="Calx-beta"/>
    <property type="match status" value="1"/>
</dbReference>
<dbReference type="InterPro" id="IPR031768">
    <property type="entry name" value="CBM60_xylan-bd"/>
</dbReference>
<dbReference type="SMART" id="SM00237">
    <property type="entry name" value="Calx_beta"/>
    <property type="match status" value="1"/>
</dbReference>
<dbReference type="InterPro" id="IPR038081">
    <property type="entry name" value="CalX-like_sf"/>
</dbReference>
<keyword evidence="1" id="KW-0732">Signal</keyword>
<evidence type="ECO:0000259" key="4">
    <source>
        <dbReference type="SMART" id="SM00237"/>
    </source>
</evidence>
<dbReference type="SUPFAM" id="SSF141072">
    <property type="entry name" value="CalX-like"/>
    <property type="match status" value="1"/>
</dbReference>
<dbReference type="Pfam" id="PF14252">
    <property type="entry name" value="DUF4347"/>
    <property type="match status" value="1"/>
</dbReference>
<dbReference type="InterPro" id="IPR025592">
    <property type="entry name" value="DUF4347"/>
</dbReference>
<dbReference type="AlphaFoldDB" id="A0A5C6CIJ6"/>
<name>A0A5C6CIJ6_9BACT</name>
<dbReference type="Pfam" id="PF00139">
    <property type="entry name" value="Lectin_legB"/>
    <property type="match status" value="1"/>
</dbReference>
<protein>
    <submittedName>
        <fullName evidence="5">Soluble aldose sugar dehydrogenase YliI</fullName>
        <ecNumber evidence="5">1.1.5.-</ecNumber>
    </submittedName>
</protein>
<dbReference type="InterPro" id="IPR056573">
    <property type="entry name" value="Lectin_L-type_dom"/>
</dbReference>
<dbReference type="SUPFAM" id="SSF49899">
    <property type="entry name" value="Concanavalin A-like lectins/glucanases"/>
    <property type="match status" value="1"/>
</dbReference>